<keyword evidence="3" id="KW-0442">Lipid degradation</keyword>
<dbReference type="Pfam" id="PF02737">
    <property type="entry name" value="3HCDH_N"/>
    <property type="match status" value="1"/>
</dbReference>
<dbReference type="InterPro" id="IPR001753">
    <property type="entry name" value="Enoyl-CoA_hydra/iso"/>
</dbReference>
<dbReference type="AlphaFoldDB" id="A0A8J6PZK6"/>
<evidence type="ECO:0000313" key="10">
    <source>
        <dbReference type="EMBL" id="MBD0832328.1"/>
    </source>
</evidence>
<evidence type="ECO:0000259" key="9">
    <source>
        <dbReference type="Pfam" id="PF02737"/>
    </source>
</evidence>
<dbReference type="RefSeq" id="WP_188230109.1">
    <property type="nucleotide sequence ID" value="NZ_JACVXB010000003.1"/>
</dbReference>
<sequence>MTKRRIKKIAVIGSGIMGSGIACHFANIGVEVLLLDIVPRELNDTEKAKGLTLNDKTVRNRIVNDALAKALKSKPSPIYHEKFASRITTGNLEDDISKVSEVDWIMEVVVERLDIKKQVFETIDKHRSPGTLVTSNTSGIPIKFMSEGRSDDFQKHFCGTHFFNPARYLKLFEIIPGPKTSNNVLDFLTGYGEQFLGKTSVLAKDTPAFIGNRIGIFGIQSLFHQVKKLGLTIEEVDKLTGPVIGRPKSATFRTVDVVGLDTLVHVANGIYENCPNDEAHDLFRLPDFISTMMDNKWLGSKTGQGFYKKIKNDDGSSEILSLDLHTLEYRKRKSAKFATLELTKTIDKVIDRFSVLVNGKDKAGEFYRTNFAAMFAYVSKRIPEISDELYKIDDAMKAGFGWQHGPFQIWDAIGVEKGIDIMKAEGLEPATWVKDMLASGNKSFYTIKEGATYFYDITSKSQVKVPGQDAFIILDNIRKSREVYKNSGVVIEDLGDGILNCEFQSKMNTIGGDVLAGMNKAIDLAEKDFEGLVIGNQAANFSVGANIGMIFMMAVEQEYDELNAAIKYFQDTVMRLRYSSIPTISAPHGMTFGGGCELSMHVDKVVAAAETYIGLVEFGVGVIPGGGGSKEMALRASDLFHKGDVKLNVLQEYFLTIGMAKVSTSAYEAFDLGILQKGKDIVVVNKDRQIATAKAHARLLADTGYTQPIKRNDVKVLGKQALGMFLVGTDAMEASRYISEHDQKIANKLAYVMAGGDLSEPTMVSEQYLLDLEREAFLSLCTERKTLERIQHMLKTGKPLRN</sequence>
<reference evidence="10 11" key="1">
    <citation type="submission" date="2020-09" db="EMBL/GenBank/DDBJ databases">
        <title>TT11 complete genome.</title>
        <authorList>
            <person name="Wu Z."/>
        </authorList>
    </citation>
    <scope>NUCLEOTIDE SEQUENCE [LARGE SCALE GENOMIC DNA]</scope>
    <source>
        <strain evidence="10 11">TT11</strain>
    </source>
</reference>
<dbReference type="PANTHER" id="PTHR48075">
    <property type="entry name" value="3-HYDROXYACYL-COA DEHYDROGENASE FAMILY PROTEIN"/>
    <property type="match status" value="1"/>
</dbReference>
<dbReference type="InterPro" id="IPR036291">
    <property type="entry name" value="NAD(P)-bd_dom_sf"/>
</dbReference>
<keyword evidence="11" id="KW-1185">Reference proteome</keyword>
<dbReference type="Pfam" id="PF00725">
    <property type="entry name" value="3HCDH"/>
    <property type="match status" value="1"/>
</dbReference>
<evidence type="ECO:0000256" key="4">
    <source>
        <dbReference type="ARBA" id="ARBA00023002"/>
    </source>
</evidence>
<dbReference type="InterPro" id="IPR006108">
    <property type="entry name" value="3HC_DH_C"/>
</dbReference>
<name>A0A8J6PZK6_9FLAO</name>
<keyword evidence="2" id="KW-0276">Fatty acid metabolism</keyword>
<evidence type="ECO:0000256" key="3">
    <source>
        <dbReference type="ARBA" id="ARBA00022963"/>
    </source>
</evidence>
<dbReference type="SUPFAM" id="SSF51735">
    <property type="entry name" value="NAD(P)-binding Rossmann-fold domains"/>
    <property type="match status" value="1"/>
</dbReference>
<dbReference type="SUPFAM" id="SSF48179">
    <property type="entry name" value="6-phosphogluconate dehydrogenase C-terminal domain-like"/>
    <property type="match status" value="2"/>
</dbReference>
<accession>A0A8J6PZK6</accession>
<keyword evidence="5" id="KW-0520">NAD</keyword>
<organism evidence="10 11">
    <name type="scientific">Aestuariibaculum sediminum</name>
    <dbReference type="NCBI Taxonomy" id="2770637"/>
    <lineage>
        <taxon>Bacteria</taxon>
        <taxon>Pseudomonadati</taxon>
        <taxon>Bacteroidota</taxon>
        <taxon>Flavobacteriia</taxon>
        <taxon>Flavobacteriales</taxon>
        <taxon>Flavobacteriaceae</taxon>
    </lineage>
</organism>
<dbReference type="SUPFAM" id="SSF52096">
    <property type="entry name" value="ClpP/crotonase"/>
    <property type="match status" value="1"/>
</dbReference>
<dbReference type="Gene3D" id="3.90.226.10">
    <property type="entry name" value="2-enoyl-CoA Hydratase, Chain A, domain 1"/>
    <property type="match status" value="1"/>
</dbReference>
<dbReference type="PROSITE" id="PS51257">
    <property type="entry name" value="PROKAR_LIPOPROTEIN"/>
    <property type="match status" value="1"/>
</dbReference>
<evidence type="ECO:0000256" key="2">
    <source>
        <dbReference type="ARBA" id="ARBA00022832"/>
    </source>
</evidence>
<evidence type="ECO:0000256" key="6">
    <source>
        <dbReference type="ARBA" id="ARBA00023098"/>
    </source>
</evidence>
<evidence type="ECO:0000259" key="8">
    <source>
        <dbReference type="Pfam" id="PF00725"/>
    </source>
</evidence>
<dbReference type="PANTHER" id="PTHR48075:SF7">
    <property type="entry name" value="3-HYDROXYACYL-COA DEHYDROGENASE-RELATED"/>
    <property type="match status" value="1"/>
</dbReference>
<dbReference type="GO" id="GO:0003857">
    <property type="term" value="F:(3S)-3-hydroxyacyl-CoA dehydrogenase (NAD+) activity"/>
    <property type="evidence" value="ECO:0007669"/>
    <property type="project" value="UniProtKB-EC"/>
</dbReference>
<dbReference type="InterPro" id="IPR006176">
    <property type="entry name" value="3-OHacyl-CoA_DH_NAD-bd"/>
</dbReference>
<dbReference type="Gene3D" id="3.40.50.720">
    <property type="entry name" value="NAD(P)-binding Rossmann-like Domain"/>
    <property type="match status" value="1"/>
</dbReference>
<dbReference type="CDD" id="cd06558">
    <property type="entry name" value="crotonase-like"/>
    <property type="match status" value="1"/>
</dbReference>
<dbReference type="Pfam" id="PF00378">
    <property type="entry name" value="ECH_1"/>
    <property type="match status" value="1"/>
</dbReference>
<evidence type="ECO:0000313" key="11">
    <source>
        <dbReference type="Proteomes" id="UP000600588"/>
    </source>
</evidence>
<evidence type="ECO:0000256" key="7">
    <source>
        <dbReference type="ARBA" id="ARBA00049556"/>
    </source>
</evidence>
<dbReference type="Proteomes" id="UP000600588">
    <property type="component" value="Unassembled WGS sequence"/>
</dbReference>
<dbReference type="UniPathway" id="UPA00659"/>
<keyword evidence="6" id="KW-0443">Lipid metabolism</keyword>
<proteinExistence type="predicted"/>
<dbReference type="GO" id="GO:0070403">
    <property type="term" value="F:NAD+ binding"/>
    <property type="evidence" value="ECO:0007669"/>
    <property type="project" value="InterPro"/>
</dbReference>
<dbReference type="InterPro" id="IPR029045">
    <property type="entry name" value="ClpP/crotonase-like_dom_sf"/>
</dbReference>
<evidence type="ECO:0000256" key="5">
    <source>
        <dbReference type="ARBA" id="ARBA00023027"/>
    </source>
</evidence>
<comment type="pathway">
    <text evidence="1">Lipid metabolism; fatty acid beta-oxidation.</text>
</comment>
<evidence type="ECO:0000256" key="1">
    <source>
        <dbReference type="ARBA" id="ARBA00005005"/>
    </source>
</evidence>
<comment type="catalytic activity">
    <reaction evidence="7">
        <text>a (3S)-3-hydroxyacyl-CoA + NAD(+) = a 3-oxoacyl-CoA + NADH + H(+)</text>
        <dbReference type="Rhea" id="RHEA:22432"/>
        <dbReference type="ChEBI" id="CHEBI:15378"/>
        <dbReference type="ChEBI" id="CHEBI:57318"/>
        <dbReference type="ChEBI" id="CHEBI:57540"/>
        <dbReference type="ChEBI" id="CHEBI:57945"/>
        <dbReference type="ChEBI" id="CHEBI:90726"/>
        <dbReference type="EC" id="1.1.1.35"/>
    </reaction>
</comment>
<dbReference type="EMBL" id="JACVXB010000003">
    <property type="protein sequence ID" value="MBD0832328.1"/>
    <property type="molecule type" value="Genomic_DNA"/>
</dbReference>
<dbReference type="InterPro" id="IPR008927">
    <property type="entry name" value="6-PGluconate_DH-like_C_sf"/>
</dbReference>
<feature type="domain" description="3-hydroxyacyl-CoA dehydrogenase NAD binding" evidence="9">
    <location>
        <begin position="8"/>
        <end position="206"/>
    </location>
</feature>
<dbReference type="GO" id="GO:0006635">
    <property type="term" value="P:fatty acid beta-oxidation"/>
    <property type="evidence" value="ECO:0007669"/>
    <property type="project" value="UniProtKB-UniPathway"/>
</dbReference>
<comment type="caution">
    <text evidence="10">The sequence shown here is derived from an EMBL/GenBank/DDBJ whole genome shotgun (WGS) entry which is preliminary data.</text>
</comment>
<gene>
    <name evidence="10" type="ORF">ICJ83_09295</name>
</gene>
<feature type="domain" description="3-hydroxyacyl-CoA dehydrogenase C-terminal" evidence="8">
    <location>
        <begin position="209"/>
        <end position="308"/>
    </location>
</feature>
<dbReference type="Gene3D" id="1.10.1040.50">
    <property type="match status" value="1"/>
</dbReference>
<protein>
    <submittedName>
        <fullName evidence="10">Enoyl-CoA hydratase/isomerase family protein</fullName>
    </submittedName>
</protein>
<keyword evidence="4" id="KW-0560">Oxidoreductase</keyword>